<reference evidence="13 15" key="1">
    <citation type="journal article" date="2019" name="Nat. Med.">
        <title>A library of human gut bacterial isolates paired with longitudinal multiomics data enables mechanistic microbiome research.</title>
        <authorList>
            <person name="Poyet M."/>
            <person name="Groussin M."/>
            <person name="Gibbons S.M."/>
            <person name="Avila-Pacheco J."/>
            <person name="Jiang X."/>
            <person name="Kearney S.M."/>
            <person name="Perrotta A.R."/>
            <person name="Berdy B."/>
            <person name="Zhao S."/>
            <person name="Lieberman T.D."/>
            <person name="Swanson P.K."/>
            <person name="Smith M."/>
            <person name="Roesemann S."/>
            <person name="Alexander J.E."/>
            <person name="Rich S.A."/>
            <person name="Livny J."/>
            <person name="Vlamakis H."/>
            <person name="Clish C."/>
            <person name="Bullock K."/>
            <person name="Deik A."/>
            <person name="Scott J."/>
            <person name="Pierce K.A."/>
            <person name="Xavier R.J."/>
            <person name="Alm E.J."/>
        </authorList>
    </citation>
    <scope>NUCLEOTIDE SEQUENCE [LARGE SCALE GENOMIC DNA]</scope>
    <source>
        <strain evidence="13 15">BIOML-A2</strain>
    </source>
</reference>
<dbReference type="SUPFAM" id="SSF49464">
    <property type="entry name" value="Carboxypeptidase regulatory domain-like"/>
    <property type="match status" value="1"/>
</dbReference>
<dbReference type="InterPro" id="IPR008969">
    <property type="entry name" value="CarboxyPept-like_regulatory"/>
</dbReference>
<dbReference type="PROSITE" id="PS52016">
    <property type="entry name" value="TONB_DEPENDENT_REC_3"/>
    <property type="match status" value="1"/>
</dbReference>
<keyword evidence="5 9" id="KW-0798">TonB box</keyword>
<evidence type="ECO:0000313" key="16">
    <source>
        <dbReference type="Proteomes" id="UP001221009"/>
    </source>
</evidence>
<evidence type="ECO:0000256" key="7">
    <source>
        <dbReference type="ARBA" id="ARBA00023237"/>
    </source>
</evidence>
<evidence type="ECO:0000313" key="13">
    <source>
        <dbReference type="EMBL" id="MRZ55819.1"/>
    </source>
</evidence>
<keyword evidence="7 8" id="KW-0998">Cell outer membrane</keyword>
<dbReference type="AlphaFoldDB" id="A0A395YWT1"/>
<dbReference type="Proteomes" id="UP001221009">
    <property type="component" value="Plasmid unnamed"/>
</dbReference>
<keyword evidence="14" id="KW-0614">Plasmid</keyword>
<evidence type="ECO:0000256" key="9">
    <source>
        <dbReference type="RuleBase" id="RU003357"/>
    </source>
</evidence>
<evidence type="ECO:0000256" key="3">
    <source>
        <dbReference type="ARBA" id="ARBA00022452"/>
    </source>
</evidence>
<evidence type="ECO:0000256" key="5">
    <source>
        <dbReference type="ARBA" id="ARBA00023077"/>
    </source>
</evidence>
<evidence type="ECO:0000256" key="6">
    <source>
        <dbReference type="ARBA" id="ARBA00023136"/>
    </source>
</evidence>
<evidence type="ECO:0000256" key="8">
    <source>
        <dbReference type="PROSITE-ProRule" id="PRU01360"/>
    </source>
</evidence>
<keyword evidence="3 8" id="KW-1134">Transmembrane beta strand</keyword>
<dbReference type="Gene3D" id="2.170.130.10">
    <property type="entry name" value="TonB-dependent receptor, plug domain"/>
    <property type="match status" value="1"/>
</dbReference>
<evidence type="ECO:0000256" key="1">
    <source>
        <dbReference type="ARBA" id="ARBA00004571"/>
    </source>
</evidence>
<dbReference type="NCBIfam" id="TIGR04056">
    <property type="entry name" value="OMP_RagA_SusC"/>
    <property type="match status" value="1"/>
</dbReference>
<dbReference type="InterPro" id="IPR023997">
    <property type="entry name" value="TonB-dep_OMP_SusC/RagA_CS"/>
</dbReference>
<evidence type="ECO:0000256" key="2">
    <source>
        <dbReference type="ARBA" id="ARBA00022448"/>
    </source>
</evidence>
<gene>
    <name evidence="13" type="ORF">GKD68_13885</name>
    <name evidence="14" type="ORF">P2T59_22635</name>
</gene>
<keyword evidence="10" id="KW-0732">Signal</keyword>
<evidence type="ECO:0000313" key="14">
    <source>
        <dbReference type="EMBL" id="WET66781.1"/>
    </source>
</evidence>
<dbReference type="InterPro" id="IPR039426">
    <property type="entry name" value="TonB-dep_rcpt-like"/>
</dbReference>
<feature type="domain" description="TonB-dependent receptor plug" evidence="12">
    <location>
        <begin position="144"/>
        <end position="266"/>
    </location>
</feature>
<dbReference type="InterPro" id="IPR023996">
    <property type="entry name" value="TonB-dep_OMP_SusC/RagA"/>
</dbReference>
<dbReference type="Pfam" id="PF13715">
    <property type="entry name" value="CarbopepD_reg_2"/>
    <property type="match status" value="1"/>
</dbReference>
<dbReference type="Gene3D" id="2.40.170.20">
    <property type="entry name" value="TonB-dependent receptor, beta-barrel domain"/>
    <property type="match status" value="1"/>
</dbReference>
<name>A0A395YWT1_PARDI</name>
<dbReference type="FunFam" id="2.170.130.10:FF:000023">
    <property type="entry name" value="SusC/RagA family TonB-linked outer membrane protein"/>
    <property type="match status" value="1"/>
</dbReference>
<dbReference type="NCBIfam" id="TIGR04057">
    <property type="entry name" value="SusC_RagA_signa"/>
    <property type="match status" value="1"/>
</dbReference>
<dbReference type="Pfam" id="PF07715">
    <property type="entry name" value="Plug"/>
    <property type="match status" value="1"/>
</dbReference>
<sequence length="1072" mass="117113">MTKNESKLLSLQWIAKTSAFCLLLSAFSVNAAMAVPASVGTVDEVMGVQQDKKVTGTVVDEAGIPVIGANVIQKGTTNGVITDLDGNFSLEIPNGAVIEISYIGYATQEITASGQTGLQVKLTEDTQKIDEVVVTALGIKRQSRSLGYSTTQVGGEDFTMARDPNLGNALSGKVAGVSVGGNSTGTGGSSRVIIRGNASLTGNNMPLYVVDGVPFSNQNLGSAGTWGGIDMGDGLSNINPDDIESIQVLKGAAASALYGYRGGNGAILITTKSGKKGKPVNIEFNNNLTFNMIYDYRDFQNVFGQGDYGVRPTSVAGAETTQTSSWGDVLGGTATNFLGNEVPYEYIDNWPNFYRTGINNSTSASLSGAGDKITYRFGVSNVAEKGQLPNSSNSQQGINMNTTYDILKNLHLIVNANYVFEKSKGRSNLSDGNGNTNATLLHLANSFDVRWLERGSANAPWGSFEDGSEMNGNGNRNVYFNNPYWLQYRKTNDMQKNRLTGSMTLKYDITDWLYVQGAVQRDGYNLEFKQIQPTGAAADPQGWMTEYSRSFSEMNLNYLIGFNKEWGDWSVGATLGGNRQRTINKMFYTTDGGRPFIVDGLWSVNNLSDKRSKKDYSEYRVNSIYATADFGWKNQVFLNLTGRNDWFSTLNPDSNSYFYPSVTLSWVFSDTFRDNMPDWFDFGKIRGSWASSSNGTDPYKTLMVYKVQNFQINGQTGGTANSNQFANPDLKPVSIKEYEVGLNLAFMSNRLSFDMAYYNKNTTDDIAVVTTSSASGFGSKYMNVGEIRNQGFEFMVNATPVHTKNFSWETTFNFAYNDSEVKYLGGVESLSIDGASARSGNVTVRNIVGQPYGMLVGYKYARDEQGRIIHKNGIPQATDELQNLGNGVYKYTGGWSNTLRFRDFSLSFLIDYKAGASLFSGTNYSLYSEGLHKGTLLGRTVDNPGGSGFIGAGVMIDDNGKILGENNVAVNAQDYHKGIVNNNIAEEFVYNASFIKLRELSLGYTFPQSVLNKMKVVKGLSVSLVGRNLWTILKHTDNIDPESAYNNTNGQGLELNGYPATRNVGFNVNVKF</sequence>
<comment type="similarity">
    <text evidence="8 9">Belongs to the TonB-dependent receptor family.</text>
</comment>
<keyword evidence="4 8" id="KW-0812">Transmembrane</keyword>
<dbReference type="RefSeq" id="WP_009274903.1">
    <property type="nucleotide sequence ID" value="NZ_CAXSUO010000009.1"/>
</dbReference>
<dbReference type="Proteomes" id="UP000432516">
    <property type="component" value="Unassembled WGS sequence"/>
</dbReference>
<keyword evidence="6 8" id="KW-0472">Membrane</keyword>
<dbReference type="InterPro" id="IPR000531">
    <property type="entry name" value="Beta-barrel_TonB"/>
</dbReference>
<proteinExistence type="inferred from homology"/>
<dbReference type="SUPFAM" id="SSF56935">
    <property type="entry name" value="Porins"/>
    <property type="match status" value="1"/>
</dbReference>
<comment type="subcellular location">
    <subcellularLocation>
        <location evidence="1 8">Cell outer membrane</location>
        <topology evidence="1 8">Multi-pass membrane protein</topology>
    </subcellularLocation>
</comment>
<dbReference type="GO" id="GO:0009279">
    <property type="term" value="C:cell outer membrane"/>
    <property type="evidence" value="ECO:0007669"/>
    <property type="project" value="UniProtKB-SubCell"/>
</dbReference>
<dbReference type="Pfam" id="PF00593">
    <property type="entry name" value="TonB_dep_Rec_b-barrel"/>
    <property type="match status" value="1"/>
</dbReference>
<accession>A0A395YWT1</accession>
<dbReference type="Gene3D" id="2.60.40.1120">
    <property type="entry name" value="Carboxypeptidase-like, regulatory domain"/>
    <property type="match status" value="1"/>
</dbReference>
<evidence type="ECO:0000313" key="15">
    <source>
        <dbReference type="Proteomes" id="UP000432516"/>
    </source>
</evidence>
<feature type="chain" id="PRO_5042705325" evidence="10">
    <location>
        <begin position="32"/>
        <end position="1072"/>
    </location>
</feature>
<dbReference type="FunFam" id="2.60.40.1120:FF:000003">
    <property type="entry name" value="Outer membrane protein Omp121"/>
    <property type="match status" value="1"/>
</dbReference>
<feature type="domain" description="TonB-dependent receptor-like beta-barrel" evidence="11">
    <location>
        <begin position="454"/>
        <end position="863"/>
    </location>
</feature>
<dbReference type="EMBL" id="WKNE01000010">
    <property type="protein sequence ID" value="MRZ55819.1"/>
    <property type="molecule type" value="Genomic_DNA"/>
</dbReference>
<evidence type="ECO:0000256" key="4">
    <source>
        <dbReference type="ARBA" id="ARBA00022692"/>
    </source>
</evidence>
<dbReference type="EMBL" id="CP120354">
    <property type="protein sequence ID" value="WET66781.1"/>
    <property type="molecule type" value="Genomic_DNA"/>
</dbReference>
<protein>
    <submittedName>
        <fullName evidence="13">SusC/RagA family TonB-linked outer membrane protein</fullName>
    </submittedName>
</protein>
<evidence type="ECO:0000259" key="11">
    <source>
        <dbReference type="Pfam" id="PF00593"/>
    </source>
</evidence>
<dbReference type="InterPro" id="IPR036942">
    <property type="entry name" value="Beta-barrel_TonB_sf"/>
</dbReference>
<dbReference type="InterPro" id="IPR037066">
    <property type="entry name" value="Plug_dom_sf"/>
</dbReference>
<reference evidence="14" key="2">
    <citation type="submission" date="2023-03" db="EMBL/GenBank/DDBJ databases">
        <title>Parabacteroides distasonis, a bacteria resistant against UC.</title>
        <authorList>
            <person name="Dai W."/>
        </authorList>
    </citation>
    <scope>NUCLEOTIDE SEQUENCE</scope>
    <source>
        <strain evidence="14">F1-28</strain>
        <plasmid evidence="14">unnamed</plasmid>
    </source>
</reference>
<geneLocation type="plasmid" evidence="14 16">
    <name>unnamed</name>
</geneLocation>
<keyword evidence="2 8" id="KW-0813">Transport</keyword>
<evidence type="ECO:0000256" key="10">
    <source>
        <dbReference type="SAM" id="SignalP"/>
    </source>
</evidence>
<feature type="signal peptide" evidence="10">
    <location>
        <begin position="1"/>
        <end position="31"/>
    </location>
</feature>
<evidence type="ECO:0000259" key="12">
    <source>
        <dbReference type="Pfam" id="PF07715"/>
    </source>
</evidence>
<organism evidence="13 15">
    <name type="scientific">Parabacteroides distasonis</name>
    <dbReference type="NCBI Taxonomy" id="823"/>
    <lineage>
        <taxon>Bacteria</taxon>
        <taxon>Pseudomonadati</taxon>
        <taxon>Bacteroidota</taxon>
        <taxon>Bacteroidia</taxon>
        <taxon>Bacteroidales</taxon>
        <taxon>Tannerellaceae</taxon>
        <taxon>Parabacteroides</taxon>
    </lineage>
</organism>
<dbReference type="InterPro" id="IPR012910">
    <property type="entry name" value="Plug_dom"/>
</dbReference>